<evidence type="ECO:0000313" key="2">
    <source>
        <dbReference type="EMBL" id="PZP56787.1"/>
    </source>
</evidence>
<dbReference type="SUPFAM" id="SSF51126">
    <property type="entry name" value="Pectin lyase-like"/>
    <property type="match status" value="1"/>
</dbReference>
<proteinExistence type="predicted"/>
<sequence length="666" mass="71436">MTEHIKMPDVPPLVRALGNGVQTQFEFPFPVFASEDVVVYLNGARQISGFDIDSGKVIFDAAPASGTIVTIERRMKFERLTDFIEGGDFSAAAINTELDYLVAGLQQVARDQSGMIKYSDGENPSDTVLPSRSTRANKALGFDGNGNPVAVTLEGSMAAPDFTAIGFGAVTRTSHDKFSDYVSVKDFGAVGDGLNDDTHAFQKAFAAHNAVFVPEGEYIINSTIEIKEGQSLSGAGDASVLKTSSDIVLIEMTQSYATLRNLKLFGGAVGLKLYGKASPCVNNSITDLTIWQAQTGILLDGYTSPDNPCYWNNFDRVLVAQPFVNGILLTKTGGGDTPNANRFHGCRVYSLGAATSGHGLYVEHGQFNNSFIDFEANMSNTVQACVRCGAQSNKTLFVNLYTESSNSVPNVRLDAGSVETAIYNLLSMSDGAAIWDFSGGQYTAYNAGFPYKNRLQRTTVTDLNTTLQRYDTRYTDTSGVIDLVADRSMQLLSSYSGAITARLPNAADATGVMMMIKKIDSSKNVITILENGGEGPDRTNYYLGSANDYVQMMSNGAEWFVISSNRSPGNTRYFDGSGIYDIDMAVDVYLLSSFGGALNARLPPADAPEAVGRMVTLKKTDVSGNAVTISEAGGAGPDGYSQTLSAQYQAITLVSDGGQWHIVSRF</sequence>
<dbReference type="AlphaFoldDB" id="A0A2W5FSJ4"/>
<reference evidence="2 3" key="1">
    <citation type="submission" date="2017-08" db="EMBL/GenBank/DDBJ databases">
        <title>Infants hospitalized years apart are colonized by the same room-sourced microbial strains.</title>
        <authorList>
            <person name="Brooks B."/>
            <person name="Olm M.R."/>
            <person name="Firek B.A."/>
            <person name="Baker R."/>
            <person name="Thomas B.C."/>
            <person name="Morowitz M.J."/>
            <person name="Banfield J.F."/>
        </authorList>
    </citation>
    <scope>NUCLEOTIDE SEQUENCE [LARGE SCALE GENOMIC DNA]</scope>
    <source>
        <strain evidence="2">S2_006_000_R2_64</strain>
    </source>
</reference>
<dbReference type="EMBL" id="QFOT01000015">
    <property type="protein sequence ID" value="PZP56787.1"/>
    <property type="molecule type" value="Genomic_DNA"/>
</dbReference>
<dbReference type="Proteomes" id="UP000249739">
    <property type="component" value="Unassembled WGS sequence"/>
</dbReference>
<gene>
    <name evidence="2" type="ORF">DI586_02515</name>
</gene>
<protein>
    <recommendedName>
        <fullName evidence="1">Rhamnogalacturonase A/B/Epimerase-like pectate lyase domain-containing protein</fullName>
    </recommendedName>
</protein>
<evidence type="ECO:0000259" key="1">
    <source>
        <dbReference type="Pfam" id="PF12708"/>
    </source>
</evidence>
<dbReference type="InterPro" id="IPR024535">
    <property type="entry name" value="RHGA/B-epi-like_pectate_lyase"/>
</dbReference>
<name>A0A2W5FSJ4_9BACT</name>
<dbReference type="InterPro" id="IPR011050">
    <property type="entry name" value="Pectin_lyase_fold/virulence"/>
</dbReference>
<evidence type="ECO:0000313" key="3">
    <source>
        <dbReference type="Proteomes" id="UP000249739"/>
    </source>
</evidence>
<dbReference type="Pfam" id="PF12708">
    <property type="entry name" value="Pect-lyase_RHGA_epim"/>
    <property type="match status" value="1"/>
</dbReference>
<comment type="caution">
    <text evidence="2">The sequence shown here is derived from an EMBL/GenBank/DDBJ whole genome shotgun (WGS) entry which is preliminary data.</text>
</comment>
<organism evidence="2 3">
    <name type="scientific">Micavibrio aeruginosavorus</name>
    <dbReference type="NCBI Taxonomy" id="349221"/>
    <lineage>
        <taxon>Bacteria</taxon>
        <taxon>Pseudomonadati</taxon>
        <taxon>Bdellovibrionota</taxon>
        <taxon>Bdellovibrionia</taxon>
        <taxon>Bdellovibrionales</taxon>
        <taxon>Pseudobdellovibrionaceae</taxon>
        <taxon>Micavibrio</taxon>
    </lineage>
</organism>
<dbReference type="Gene3D" id="2.160.20.10">
    <property type="entry name" value="Single-stranded right-handed beta-helix, Pectin lyase-like"/>
    <property type="match status" value="1"/>
</dbReference>
<feature type="domain" description="Rhamnogalacturonase A/B/Epimerase-like pectate lyase" evidence="1">
    <location>
        <begin position="181"/>
        <end position="250"/>
    </location>
</feature>
<dbReference type="InterPro" id="IPR012334">
    <property type="entry name" value="Pectin_lyas_fold"/>
</dbReference>
<accession>A0A2W5FSJ4</accession>